<evidence type="ECO:0000256" key="9">
    <source>
        <dbReference type="ARBA" id="ARBA00023136"/>
    </source>
</evidence>
<evidence type="ECO:0000256" key="4">
    <source>
        <dbReference type="ARBA" id="ARBA00022475"/>
    </source>
</evidence>
<dbReference type="InterPro" id="IPR037682">
    <property type="entry name" value="TonB_C"/>
</dbReference>
<evidence type="ECO:0000256" key="6">
    <source>
        <dbReference type="ARBA" id="ARBA00022692"/>
    </source>
</evidence>
<dbReference type="Proteomes" id="UP000646484">
    <property type="component" value="Unassembled WGS sequence"/>
</dbReference>
<gene>
    <name evidence="12" type="ORF">H8S64_02165</name>
</gene>
<evidence type="ECO:0000313" key="12">
    <source>
        <dbReference type="EMBL" id="MBC5619896.1"/>
    </source>
</evidence>
<name>A0ABR7CW44_9BACT</name>
<dbReference type="PROSITE" id="PS52015">
    <property type="entry name" value="TONB_CTD"/>
    <property type="match status" value="1"/>
</dbReference>
<comment type="caution">
    <text evidence="12">The sequence shown here is derived from an EMBL/GenBank/DDBJ whole genome shotgun (WGS) entry which is preliminary data.</text>
</comment>
<dbReference type="RefSeq" id="WP_186974769.1">
    <property type="nucleotide sequence ID" value="NZ_JACOOH010000001.1"/>
</dbReference>
<organism evidence="12 13">
    <name type="scientific">Butyricimonas hominis</name>
    <dbReference type="NCBI Taxonomy" id="2763032"/>
    <lineage>
        <taxon>Bacteria</taxon>
        <taxon>Pseudomonadati</taxon>
        <taxon>Bacteroidota</taxon>
        <taxon>Bacteroidia</taxon>
        <taxon>Bacteroidales</taxon>
        <taxon>Odoribacteraceae</taxon>
        <taxon>Butyricimonas</taxon>
    </lineage>
</organism>
<evidence type="ECO:0000256" key="3">
    <source>
        <dbReference type="ARBA" id="ARBA00022448"/>
    </source>
</evidence>
<keyword evidence="3" id="KW-0813">Transport</keyword>
<keyword evidence="8" id="KW-1133">Transmembrane helix</keyword>
<proteinExistence type="inferred from homology"/>
<dbReference type="PRINTS" id="PR01374">
    <property type="entry name" value="TONBPROTEIN"/>
</dbReference>
<dbReference type="NCBIfam" id="TIGR01352">
    <property type="entry name" value="tonB_Cterm"/>
    <property type="match status" value="1"/>
</dbReference>
<dbReference type="Pfam" id="PF03544">
    <property type="entry name" value="TonB_C"/>
    <property type="match status" value="1"/>
</dbReference>
<dbReference type="SUPFAM" id="SSF74653">
    <property type="entry name" value="TolA/TonB C-terminal domain"/>
    <property type="match status" value="1"/>
</dbReference>
<keyword evidence="13" id="KW-1185">Reference proteome</keyword>
<evidence type="ECO:0000256" key="5">
    <source>
        <dbReference type="ARBA" id="ARBA00022519"/>
    </source>
</evidence>
<comment type="similarity">
    <text evidence="2">Belongs to the TonB family.</text>
</comment>
<keyword evidence="10" id="KW-0732">Signal</keyword>
<dbReference type="InterPro" id="IPR051045">
    <property type="entry name" value="TonB-dependent_transducer"/>
</dbReference>
<keyword evidence="5" id="KW-0997">Cell inner membrane</keyword>
<evidence type="ECO:0000256" key="7">
    <source>
        <dbReference type="ARBA" id="ARBA00022927"/>
    </source>
</evidence>
<feature type="signal peptide" evidence="10">
    <location>
        <begin position="1"/>
        <end position="27"/>
    </location>
</feature>
<dbReference type="InterPro" id="IPR006260">
    <property type="entry name" value="TonB/TolA_C"/>
</dbReference>
<evidence type="ECO:0000256" key="2">
    <source>
        <dbReference type="ARBA" id="ARBA00006555"/>
    </source>
</evidence>
<feature type="domain" description="TonB C-terminal" evidence="11">
    <location>
        <begin position="59"/>
        <end position="155"/>
    </location>
</feature>
<evidence type="ECO:0000256" key="8">
    <source>
        <dbReference type="ARBA" id="ARBA00022989"/>
    </source>
</evidence>
<reference evidence="12 13" key="1">
    <citation type="submission" date="2020-08" db="EMBL/GenBank/DDBJ databases">
        <title>Genome public.</title>
        <authorList>
            <person name="Liu C."/>
            <person name="Sun Q."/>
        </authorList>
    </citation>
    <scope>NUCLEOTIDE SEQUENCE [LARGE SCALE GENOMIC DNA]</scope>
    <source>
        <strain evidence="12 13">NSJ-56</strain>
    </source>
</reference>
<dbReference type="Gene3D" id="3.30.1150.10">
    <property type="match status" value="1"/>
</dbReference>
<keyword evidence="7" id="KW-0653">Protein transport</keyword>
<accession>A0ABR7CW44</accession>
<protein>
    <submittedName>
        <fullName evidence="12">Energy transducer TonB</fullName>
    </submittedName>
</protein>
<dbReference type="PANTHER" id="PTHR33446">
    <property type="entry name" value="PROTEIN TONB-RELATED"/>
    <property type="match status" value="1"/>
</dbReference>
<comment type="subcellular location">
    <subcellularLocation>
        <location evidence="1">Cell inner membrane</location>
        <topology evidence="1">Single-pass membrane protein</topology>
        <orientation evidence="1">Periplasmic side</orientation>
    </subcellularLocation>
</comment>
<evidence type="ECO:0000313" key="13">
    <source>
        <dbReference type="Proteomes" id="UP000646484"/>
    </source>
</evidence>
<sequence>MIFKPYTLNRQLVTKLQVLFASMFLLAGTLPTIAQHHHEQTKDSTEDNKVYMFVEEMPVFPGNLNAWIYSHVQYPEAAKTKGIEGKVYVRFIIEKDGTVNDVKIIRGVSTELDNEAKEVIASMPKWYPGKQNNTPVRVYYTVPVYFALKSTAPNVERRTFDRYLKALEANEAKLKQGTDTVASSSAEMYRLYLKKRYGSDKAAYKGLVTSAREQQQSSEIMLSIVMPSLALPAEDKNMILKYYKEEWDEQIRLIDSLPEENFITRYVNITPRFQENKVIREIKIRDYLGLKKFKKYVEECIFSPGKLFRTIVANPLAGKWEKISENGIEVKHPIQKEFYDDFSFLTSDGTKGTYKITTGQLIESSQSVKVKDIIEYTATYQFEANNQILVLTGEAKLKLANGTLKNVQVKETWRRIE</sequence>
<keyword evidence="6" id="KW-0812">Transmembrane</keyword>
<feature type="chain" id="PRO_5046186455" evidence="10">
    <location>
        <begin position="28"/>
        <end position="417"/>
    </location>
</feature>
<keyword evidence="9" id="KW-0472">Membrane</keyword>
<keyword evidence="4" id="KW-1003">Cell membrane</keyword>
<evidence type="ECO:0000256" key="1">
    <source>
        <dbReference type="ARBA" id="ARBA00004383"/>
    </source>
</evidence>
<dbReference type="InterPro" id="IPR003538">
    <property type="entry name" value="TonB"/>
</dbReference>
<dbReference type="EMBL" id="JACOOH010000001">
    <property type="protein sequence ID" value="MBC5619896.1"/>
    <property type="molecule type" value="Genomic_DNA"/>
</dbReference>
<dbReference type="PANTHER" id="PTHR33446:SF2">
    <property type="entry name" value="PROTEIN TONB"/>
    <property type="match status" value="1"/>
</dbReference>
<evidence type="ECO:0000259" key="11">
    <source>
        <dbReference type="PROSITE" id="PS52015"/>
    </source>
</evidence>
<evidence type="ECO:0000256" key="10">
    <source>
        <dbReference type="SAM" id="SignalP"/>
    </source>
</evidence>